<dbReference type="PANTHER" id="PTHR10048:SF15">
    <property type="entry name" value="PHOSPHATIDYLINOSITOL 4-KINASE ALPHA"/>
    <property type="match status" value="1"/>
</dbReference>
<feature type="domain" description="PI3K/PI4K catalytic" evidence="6">
    <location>
        <begin position="1737"/>
        <end position="2010"/>
    </location>
</feature>
<dbReference type="FunFam" id="3.30.1010.10:FF:000009">
    <property type="entry name" value="Phosphatidylinositol 4-kinase, catalytic, alpha"/>
    <property type="match status" value="1"/>
</dbReference>
<dbReference type="GO" id="GO:0005737">
    <property type="term" value="C:cytoplasm"/>
    <property type="evidence" value="ECO:0007669"/>
    <property type="project" value="TreeGrafter"/>
</dbReference>
<dbReference type="InterPro" id="IPR011009">
    <property type="entry name" value="Kinase-like_dom_sf"/>
</dbReference>
<dbReference type="GO" id="GO:0046854">
    <property type="term" value="P:phosphatidylinositol phosphate biosynthetic process"/>
    <property type="evidence" value="ECO:0007669"/>
    <property type="project" value="InterPro"/>
</dbReference>
<dbReference type="GO" id="GO:0048015">
    <property type="term" value="P:phosphatidylinositol-mediated signaling"/>
    <property type="evidence" value="ECO:0007669"/>
    <property type="project" value="TreeGrafter"/>
</dbReference>
<dbReference type="Pfam" id="PF00454">
    <property type="entry name" value="PI3_PI4_kinase"/>
    <property type="match status" value="1"/>
</dbReference>
<dbReference type="EMBL" id="JAUCMV010000002">
    <property type="protein sequence ID" value="KAK0421369.1"/>
    <property type="molecule type" value="Genomic_DNA"/>
</dbReference>
<dbReference type="PROSITE" id="PS51545">
    <property type="entry name" value="PIK_HELICAL"/>
    <property type="match status" value="1"/>
</dbReference>
<dbReference type="InterPro" id="IPR036940">
    <property type="entry name" value="PI3/4_kinase_cat_sf"/>
</dbReference>
<dbReference type="FunFam" id="1.10.1070.11:FF:000005">
    <property type="entry name" value="Phosphatidylinositol 4-kinase, catalytic, alpha"/>
    <property type="match status" value="1"/>
</dbReference>
<dbReference type="GO" id="GO:0004430">
    <property type="term" value="F:1-phosphatidylinositol 4-kinase activity"/>
    <property type="evidence" value="ECO:0007669"/>
    <property type="project" value="UniProtKB-EC"/>
</dbReference>
<feature type="region of interest" description="Disordered" evidence="5">
    <location>
        <begin position="1374"/>
        <end position="1396"/>
    </location>
</feature>
<dbReference type="Pfam" id="PF19274">
    <property type="entry name" value="PI4K_N"/>
    <property type="match status" value="2"/>
</dbReference>
<keyword evidence="4" id="KW-0418">Kinase</keyword>
<dbReference type="SUPFAM" id="SSF56112">
    <property type="entry name" value="Protein kinase-like (PK-like)"/>
    <property type="match status" value="1"/>
</dbReference>
<dbReference type="PROSITE" id="PS00916">
    <property type="entry name" value="PI3_4_KINASE_2"/>
    <property type="match status" value="1"/>
</dbReference>
<evidence type="ECO:0000256" key="4">
    <source>
        <dbReference type="ARBA" id="ARBA00022777"/>
    </source>
</evidence>
<gene>
    <name evidence="8" type="ORF">QR680_015203</name>
</gene>
<keyword evidence="3" id="KW-0808">Transferase</keyword>
<dbReference type="Proteomes" id="UP001175271">
    <property type="component" value="Unassembled WGS sequence"/>
</dbReference>
<dbReference type="Gene3D" id="1.25.40.70">
    <property type="entry name" value="Phosphatidylinositol 3-kinase, accessory domain (PIK)"/>
    <property type="match status" value="1"/>
</dbReference>
<name>A0AA39M5K4_9BILA</name>
<dbReference type="InterPro" id="IPR045495">
    <property type="entry name" value="PI4K_N"/>
</dbReference>
<dbReference type="InterPro" id="IPR000403">
    <property type="entry name" value="PI3/4_kinase_cat_dom"/>
</dbReference>
<evidence type="ECO:0000256" key="5">
    <source>
        <dbReference type="SAM" id="MobiDB-lite"/>
    </source>
</evidence>
<comment type="similarity">
    <text evidence="1">Belongs to the PI3/PI4-kinase family. Type III PI4K subfamily.</text>
</comment>
<evidence type="ECO:0000256" key="3">
    <source>
        <dbReference type="ARBA" id="ARBA00022679"/>
    </source>
</evidence>
<dbReference type="InterPro" id="IPR001263">
    <property type="entry name" value="PI3K_accessory_dom"/>
</dbReference>
<dbReference type="InterPro" id="IPR016024">
    <property type="entry name" value="ARM-type_fold"/>
</dbReference>
<evidence type="ECO:0000256" key="2">
    <source>
        <dbReference type="ARBA" id="ARBA00012169"/>
    </source>
</evidence>
<comment type="caution">
    <text evidence="8">The sequence shown here is derived from an EMBL/GenBank/DDBJ whole genome shotgun (WGS) entry which is preliminary data.</text>
</comment>
<feature type="compositionally biased region" description="Basic and acidic residues" evidence="5">
    <location>
        <begin position="1387"/>
        <end position="1396"/>
    </location>
</feature>
<evidence type="ECO:0000259" key="7">
    <source>
        <dbReference type="PROSITE" id="PS51545"/>
    </source>
</evidence>
<evidence type="ECO:0000313" key="8">
    <source>
        <dbReference type="EMBL" id="KAK0421369.1"/>
    </source>
</evidence>
<dbReference type="SMART" id="SM00145">
    <property type="entry name" value="PI3Ka"/>
    <property type="match status" value="1"/>
</dbReference>
<dbReference type="InterPro" id="IPR015433">
    <property type="entry name" value="PI3/4_kinase"/>
</dbReference>
<dbReference type="CDD" id="cd05167">
    <property type="entry name" value="PI4Kc_III_alpha"/>
    <property type="match status" value="1"/>
</dbReference>
<protein>
    <recommendedName>
        <fullName evidence="2">1-phosphatidylinositol 4-kinase</fullName>
        <ecNumber evidence="2">2.7.1.67</ecNumber>
    </recommendedName>
</protein>
<dbReference type="PROSITE" id="PS50290">
    <property type="entry name" value="PI3_4_KINASE_3"/>
    <property type="match status" value="1"/>
</dbReference>
<accession>A0AA39M5K4</accession>
<dbReference type="Gene3D" id="3.30.1010.10">
    <property type="entry name" value="Phosphatidylinositol 3-kinase Catalytic Subunit, Chain A, domain 4"/>
    <property type="match status" value="1"/>
</dbReference>
<dbReference type="FunFam" id="1.25.40.70:FF:000011">
    <property type="entry name" value="Phosphatidylinositol 4-kinase alpha"/>
    <property type="match status" value="1"/>
</dbReference>
<organism evidence="8 9">
    <name type="scientific">Steinernema hermaphroditum</name>
    <dbReference type="NCBI Taxonomy" id="289476"/>
    <lineage>
        <taxon>Eukaryota</taxon>
        <taxon>Metazoa</taxon>
        <taxon>Ecdysozoa</taxon>
        <taxon>Nematoda</taxon>
        <taxon>Chromadorea</taxon>
        <taxon>Rhabditida</taxon>
        <taxon>Tylenchina</taxon>
        <taxon>Panagrolaimomorpha</taxon>
        <taxon>Strongyloidoidea</taxon>
        <taxon>Steinernematidae</taxon>
        <taxon>Steinernema</taxon>
    </lineage>
</organism>
<sequence length="2026" mass="228503">MFLQQHEEDFTFRNLKCIALNAARVDKYSLNDLTELLLVGGFDGEHLNHKVRCSILSTGIYVLHSNGKFTEQLTAHLLKVFRSLHRLKWIDDGYINKQEKITIYEQFGFRFNTILADIAARYHHVRDLIITTQLEMIQHLIESLSYPSGSLAVQVHIMRIACLLIGILRSSFRYSQTFEEPLTKFRLTSIEIKMLFSWLKVLLEPPLLANIDSCAADVYNAKTLKRFSYATLAETLVLVAVTVLRDVLLPYPMNDPNVPLDITFAKEVYEFGLDLFRRGQEELSTVKTLRHSHSNEYLDCSSVINRSKTVIFGNSICIELIAWSAVDENSAFDVCTTISERMVQLQGNRHVLAQMPVSVKALEALGALGEKFSTDIKTGVFLSLEKFLFDPSVILMNLASDANYEKKMENSRREDGTVGRRKQRLETLRNAAVGSLCRALKAAQAVDPDSVKGCLSSLSSRLYLSSSTYDHTEKSKLICENAIITLGAIGVAFADDSEVPELLLQIFLQRFSKPPSYIDSLIVGNLANMWIAGARDIFDGLMKMFTTITVESSSRIYTSETGEPDKRYSHVSLAVDTALARMAAQVDDESAKMTLLCRLVELFVQLGLEGKRVGEKISKAPLKMSTGAGNLGVLIPKIASLMRRMPPINNPTPRLKNLFRDFWFYCTVMGFNAEKSGAGLWPEEWHSAVCIIATKSPVLIAQENLKSELIDNAAIRQESITPQELQEIRSHVCLELKLGADIVPAVNRMDFAQCIYLLSVFRLEIMRVVHSTHCDAVHVIFKYLEDRAVRKDKGALWLCLLNAAVVIFDDYLAECKKKTTSSIEKHLQYHAEFLLVQFNHNLKEVRRCVDTCLAKLISAFPHLLWNGTIVSSSLRLLQALSENLKADPNCSSTTLRLPGLPWHIQLQDSPDQRQIVVRDFSLRCEQILSEAMRWAPGCTYSHLQEYVANANALNDDSIRMTIEAVLKNGSNQALPLSNNNDIENNTPSVSTYLSTLSMRSFYLGQARRYPFLFQTKLFQVKGMLATLKSIDDQAAEQTLVEQLERNLKRACETGCDDEMTATIMQMTALFISLKETKTRLLHALVWAPLYNFTESTMQLCVMSWNWILVARNEVQLHLLQEMASVWTTISQRGMGLYERDRPMEDPLTVQYSKRITSPYIQPHAAWIHFLHERLNIAKYSSQEQLELFEMMFAQTLSLTIGDSLMPGDPYMHQPFSLASIGLGSTHASAETSMTRSIEAIGARARLLASVLSMIQGEEANLNPLARNILRQRIYATAFDYFTIPPQTPTQPAAQLKSDVRLLIHFWHAVHQDVKNVTRDSFKGADLETTLNADNQATNIKANAQTWHAAQTQAPNWAQTRTMVAAPSKMGLATISGNGATSTRSVSRHTEGDHDAEKQMKSYIRRRNLLLLLLSNEIERILAWINPLGEPTDEGDSAIDSWMKKAFPDIRTEQKTIKDMVKLAWEISPQLAVFLPVRFRASDDWRAGVQNLVKINPEVVSHLPEALSLFLGDNIMFEQAEISHVLTWAPCSPAMALALLSPRQYPLHPVTVQYAVRVLRSCPPNVLLLYIPQLVQAVRHDSMGYVSELLVWLAGHSQLLAHQLIWNMKTNLYMDEDSKNKDPVLFDALTVLINKITGQLEGAARRFYNSEFELFRQLTQISGTIKPYPKGDARKKACLKALAEVKLKTITYLPSNPEAVVIGIDYASGTPMQSAAKAPFLARFKVKRCGVMELEKLGLDAHKDEAGEKVPSHADIKVLTKAEDSRVCWQAAIFKVGDDVRQDMLALQLMKIMKNVFDTLNIDVCLFPYRVVATAPGCGVIECVPNSKSRDQLGRQTDYGLYEYFLTTYGDENSEGFQKARRNFVRSMAAYSVFSFLLQIKDRHNGNIMIDDEGHIIHIDFGFMFESSPGGNIGFEPDFKLSDEMVAIMGGKIDTLSMRQFTTLCIQAYLAVRPYQNAFISLVSLMLDTGLPCFRGKTIQQFRARFAPNSNDREAAKYMHTVVQNCFMNVRSKMYDQIQYLQNQIPY</sequence>
<feature type="domain" description="PIK helical" evidence="7">
    <location>
        <begin position="1456"/>
        <end position="1631"/>
    </location>
</feature>
<evidence type="ECO:0000313" key="9">
    <source>
        <dbReference type="Proteomes" id="UP001175271"/>
    </source>
</evidence>
<dbReference type="EC" id="2.7.1.67" evidence="2"/>
<dbReference type="PROSITE" id="PS00915">
    <property type="entry name" value="PI3_4_KINASE_1"/>
    <property type="match status" value="1"/>
</dbReference>
<dbReference type="InterPro" id="IPR042236">
    <property type="entry name" value="PI3K_accessory_sf"/>
</dbReference>
<proteinExistence type="inferred from homology"/>
<evidence type="ECO:0000259" key="6">
    <source>
        <dbReference type="PROSITE" id="PS50290"/>
    </source>
</evidence>
<dbReference type="InterPro" id="IPR018936">
    <property type="entry name" value="PI3/4_kinase_CS"/>
</dbReference>
<reference evidence="8" key="1">
    <citation type="submission" date="2023-06" db="EMBL/GenBank/DDBJ databases">
        <title>Genomic analysis of the entomopathogenic nematode Steinernema hermaphroditum.</title>
        <authorList>
            <person name="Schwarz E.M."/>
            <person name="Heppert J.K."/>
            <person name="Baniya A."/>
            <person name="Schwartz H.T."/>
            <person name="Tan C.-H."/>
            <person name="Antoshechkin I."/>
            <person name="Sternberg P.W."/>
            <person name="Goodrich-Blair H."/>
            <person name="Dillman A.R."/>
        </authorList>
    </citation>
    <scope>NUCLEOTIDE SEQUENCE</scope>
    <source>
        <strain evidence="8">PS9179</strain>
        <tissue evidence="8">Whole animal</tissue>
    </source>
</reference>
<dbReference type="SUPFAM" id="SSF48371">
    <property type="entry name" value="ARM repeat"/>
    <property type="match status" value="2"/>
</dbReference>
<dbReference type="PANTHER" id="PTHR10048">
    <property type="entry name" value="PHOSPHATIDYLINOSITOL KINASE"/>
    <property type="match status" value="1"/>
</dbReference>
<feature type="compositionally biased region" description="Polar residues" evidence="5">
    <location>
        <begin position="1374"/>
        <end position="1384"/>
    </location>
</feature>
<evidence type="ECO:0000256" key="1">
    <source>
        <dbReference type="ARBA" id="ARBA00006209"/>
    </source>
</evidence>
<keyword evidence="9" id="KW-1185">Reference proteome</keyword>
<dbReference type="Gene3D" id="1.10.1070.11">
    <property type="entry name" value="Phosphatidylinositol 3-/4-kinase, catalytic domain"/>
    <property type="match status" value="1"/>
</dbReference>
<dbReference type="GO" id="GO:0005886">
    <property type="term" value="C:plasma membrane"/>
    <property type="evidence" value="ECO:0007669"/>
    <property type="project" value="TreeGrafter"/>
</dbReference>
<dbReference type="Pfam" id="PF00613">
    <property type="entry name" value="PI3Ka"/>
    <property type="match status" value="1"/>
</dbReference>
<dbReference type="SMART" id="SM00146">
    <property type="entry name" value="PI3Kc"/>
    <property type="match status" value="1"/>
</dbReference>